<dbReference type="Proteomes" id="UP000283341">
    <property type="component" value="Unassembled WGS sequence"/>
</dbReference>
<evidence type="ECO:0000313" key="3">
    <source>
        <dbReference type="EMBL" id="KAA5419609.1"/>
    </source>
</evidence>
<name>A0A0P0G6F2_9BACE</name>
<dbReference type="Proteomes" id="UP000325055">
    <property type="component" value="Unassembled WGS sequence"/>
</dbReference>
<dbReference type="KEGG" id="bcel:BcellWH2_02369"/>
<evidence type="ECO:0000313" key="6">
    <source>
        <dbReference type="Proteomes" id="UP000283341"/>
    </source>
</evidence>
<gene>
    <name evidence="1" type="ORF">BcellWH2_02369</name>
    <name evidence="4" type="ORF">DWX97_05795</name>
    <name evidence="3" type="ORF">F2Y81_09425</name>
    <name evidence="2" type="ORF">F2Y86_06765</name>
</gene>
<evidence type="ECO:0000313" key="4">
    <source>
        <dbReference type="EMBL" id="RGS38500.1"/>
    </source>
</evidence>
<dbReference type="Proteomes" id="UP000448877">
    <property type="component" value="Unassembled WGS sequence"/>
</dbReference>
<protein>
    <recommendedName>
        <fullName evidence="9">Lipoprotein</fullName>
    </recommendedName>
</protein>
<dbReference type="AlphaFoldDB" id="A0A0P0G6F2"/>
<evidence type="ECO:0000313" key="5">
    <source>
        <dbReference type="Proteomes" id="UP000061809"/>
    </source>
</evidence>
<organism evidence="1 5">
    <name type="scientific">Bacteroides cellulosilyticus</name>
    <dbReference type="NCBI Taxonomy" id="246787"/>
    <lineage>
        <taxon>Bacteria</taxon>
        <taxon>Pseudomonadati</taxon>
        <taxon>Bacteroidota</taxon>
        <taxon>Bacteroidia</taxon>
        <taxon>Bacteroidales</taxon>
        <taxon>Bacteroidaceae</taxon>
        <taxon>Bacteroides</taxon>
    </lineage>
</organism>
<dbReference type="PROSITE" id="PS51257">
    <property type="entry name" value="PROKAR_LIPOPROTEIN"/>
    <property type="match status" value="1"/>
</dbReference>
<dbReference type="EMBL" id="VVYW01000005">
    <property type="protein sequence ID" value="KAA5409886.1"/>
    <property type="molecule type" value="Genomic_DNA"/>
</dbReference>
<evidence type="ECO:0008006" key="9">
    <source>
        <dbReference type="Google" id="ProtNLM"/>
    </source>
</evidence>
<dbReference type="EMBL" id="QRVJ01000003">
    <property type="protein sequence ID" value="RGS38500.1"/>
    <property type="molecule type" value="Genomic_DNA"/>
</dbReference>
<dbReference type="Proteomes" id="UP000061809">
    <property type="component" value="Chromosome"/>
</dbReference>
<dbReference type="EMBL" id="CP012801">
    <property type="protein sequence ID" value="ALJ59609.1"/>
    <property type="molecule type" value="Genomic_DNA"/>
</dbReference>
<evidence type="ECO:0000313" key="7">
    <source>
        <dbReference type="Proteomes" id="UP000325055"/>
    </source>
</evidence>
<accession>A0A0P0G6F2</accession>
<evidence type="ECO:0000313" key="8">
    <source>
        <dbReference type="Proteomes" id="UP000448877"/>
    </source>
</evidence>
<reference evidence="7 8" key="3">
    <citation type="journal article" date="2019" name="Nat. Med.">
        <title>A library of human gut bacterial isolates paired with longitudinal multiomics data enables mechanistic microbiome research.</title>
        <authorList>
            <person name="Poyet M."/>
            <person name="Groussin M."/>
            <person name="Gibbons S.M."/>
            <person name="Avila-Pacheco J."/>
            <person name="Jiang X."/>
            <person name="Kearney S.M."/>
            <person name="Perrotta A.R."/>
            <person name="Berdy B."/>
            <person name="Zhao S."/>
            <person name="Lieberman T.D."/>
            <person name="Swanson P.K."/>
            <person name="Smith M."/>
            <person name="Roesemann S."/>
            <person name="Alexander J.E."/>
            <person name="Rich S.A."/>
            <person name="Livny J."/>
            <person name="Vlamakis H."/>
            <person name="Clish C."/>
            <person name="Bullock K."/>
            <person name="Deik A."/>
            <person name="Scott J."/>
            <person name="Pierce K.A."/>
            <person name="Xavier R.J."/>
            <person name="Alm E.J."/>
        </authorList>
    </citation>
    <scope>NUCLEOTIDE SEQUENCE [LARGE SCALE GENOMIC DNA]</scope>
    <source>
        <strain evidence="3 8">BIOML-A6</strain>
        <strain evidence="2 7">BIOML-A7</strain>
    </source>
</reference>
<dbReference type="EMBL" id="VVYV01000013">
    <property type="protein sequence ID" value="KAA5419609.1"/>
    <property type="molecule type" value="Genomic_DNA"/>
</dbReference>
<evidence type="ECO:0000313" key="1">
    <source>
        <dbReference type="EMBL" id="ALJ59609.1"/>
    </source>
</evidence>
<evidence type="ECO:0000313" key="2">
    <source>
        <dbReference type="EMBL" id="KAA5409886.1"/>
    </source>
</evidence>
<proteinExistence type="predicted"/>
<sequence length="283" mass="33500">MRMRIIIIVNLILLIFLSCSSTITRRELTDISWIRNDSLLLEYQNYEDGNTFDVSDTLMNSSLVFVPFKNDSISFVQNSVSGLCDREGYSMAYPKVRERFYEWLANQSVINRTRHDSIVSLHKNMQWEGKEAAVKLFRKVSEILYLGCLEEDTPYKSFLLLIKYNSEEDGMDSSFFLMNDIVRVVCKDNKVRSLIRIASLMREQTEFVAVWTEKKEDLFSIKRLRGDVWEPFPPEILNEMAHTGERFEEEWEYEMYKIDRNGWLRNDFSDMELDKCRALFGIK</sequence>
<dbReference type="PATRIC" id="fig|246787.4.peg.2433"/>
<reference evidence="4 6" key="2">
    <citation type="submission" date="2018-08" db="EMBL/GenBank/DDBJ databases">
        <title>A genome reference for cultivated species of the human gut microbiota.</title>
        <authorList>
            <person name="Zou Y."/>
            <person name="Xue W."/>
            <person name="Luo G."/>
        </authorList>
    </citation>
    <scope>NUCLEOTIDE SEQUENCE [LARGE SCALE GENOMIC DNA]</scope>
    <source>
        <strain evidence="4 6">AF22-3AC</strain>
    </source>
</reference>
<reference evidence="1 5" key="1">
    <citation type="journal article" date="2015" name="Science">
        <title>Genetic determinants of in vivo fitness and diet responsiveness in multiple human gut Bacteroides.</title>
        <authorList>
            <person name="Wu M."/>
            <person name="McNulty N.P."/>
            <person name="Rodionov D.A."/>
            <person name="Khoroshkin M.S."/>
            <person name="Griffin N.W."/>
            <person name="Cheng J."/>
            <person name="Latreille P."/>
            <person name="Kerstetter R.A."/>
            <person name="Terrapon N."/>
            <person name="Henrissat B."/>
            <person name="Osterman A.L."/>
            <person name="Gordon J.I."/>
        </authorList>
    </citation>
    <scope>NUCLEOTIDE SEQUENCE [LARGE SCALE GENOMIC DNA]</scope>
    <source>
        <strain evidence="1 5">WH2</strain>
    </source>
</reference>